<evidence type="ECO:0000256" key="2">
    <source>
        <dbReference type="ARBA" id="ARBA00022448"/>
    </source>
</evidence>
<protein>
    <submittedName>
        <fullName evidence="8">MFS transporter</fullName>
    </submittedName>
</protein>
<feature type="transmembrane region" description="Helical" evidence="7">
    <location>
        <begin position="342"/>
        <end position="365"/>
    </location>
</feature>
<reference evidence="8 9" key="2">
    <citation type="submission" date="2020-06" db="EMBL/GenBank/DDBJ databases">
        <title>Antribacter stalactiti gen. nov., sp. nov., a new member of the family Nacardiaceae isolated from a cave.</title>
        <authorList>
            <person name="Kim I.S."/>
        </authorList>
    </citation>
    <scope>NUCLEOTIDE SEQUENCE [LARGE SCALE GENOMIC DNA]</scope>
    <source>
        <strain evidence="8 9">YC2-7</strain>
    </source>
</reference>
<dbReference type="GO" id="GO:0005886">
    <property type="term" value="C:plasma membrane"/>
    <property type="evidence" value="ECO:0007669"/>
    <property type="project" value="UniProtKB-SubCell"/>
</dbReference>
<dbReference type="Pfam" id="PF05977">
    <property type="entry name" value="MFS_3"/>
    <property type="match status" value="1"/>
</dbReference>
<keyword evidence="9" id="KW-1185">Reference proteome</keyword>
<feature type="transmembrane region" description="Helical" evidence="7">
    <location>
        <begin position="42"/>
        <end position="64"/>
    </location>
</feature>
<sequence>MFRALKARNYRLWASGQIVSLIGTWMQRVAQDWLVLTLSGGSALAVGIVMALQFGPTLFLSVWGGVLADRYDKRRILIATQTAMAVTSLLLAALDIGGVVTLWQVYLIAFAAGCASAIDAPVRQSFTIEMVGRSLLSNAIALNSMTFNLARIIGPAISGVLIVVIGTGWVFALNFVSFGCVLAAMLAMNQDELHPSAHAARARGQIRAGFRYVWGRADLRDLLATVFVVSTFGLNFPISLAVLARNTFDRDADAYGLLSTTLAVGTLAGATLAARRSGPVQMKLFIVAATVFGVFEIAVGLMPSFLLVAIVLVPTGAAVLTFTTSAMNILQMSVKADMRGRVMGIYMLCFLGGTPLGSPLLGWLADVTSPRAPLVVGGAISLAAGVSSGVYLLLNRTRPRSVSNGEAISEPAKGKYGEGSG</sequence>
<keyword evidence="4 7" id="KW-0812">Transmembrane</keyword>
<dbReference type="PANTHER" id="PTHR23513">
    <property type="entry name" value="INTEGRAL MEMBRANE EFFLUX PROTEIN-RELATED"/>
    <property type="match status" value="1"/>
</dbReference>
<feature type="transmembrane region" description="Helical" evidence="7">
    <location>
        <begin position="12"/>
        <end position="30"/>
    </location>
</feature>
<dbReference type="PANTHER" id="PTHR23513:SF11">
    <property type="entry name" value="STAPHYLOFERRIN A TRANSPORTER"/>
    <property type="match status" value="1"/>
</dbReference>
<keyword evidence="2" id="KW-0813">Transport</keyword>
<evidence type="ECO:0000256" key="1">
    <source>
        <dbReference type="ARBA" id="ARBA00004651"/>
    </source>
</evidence>
<dbReference type="EMBL" id="VCQU01000005">
    <property type="protein sequence ID" value="NMN96460.1"/>
    <property type="molecule type" value="Genomic_DNA"/>
</dbReference>
<reference evidence="8 9" key="1">
    <citation type="submission" date="2019-05" db="EMBL/GenBank/DDBJ databases">
        <authorList>
            <person name="Lee S.D."/>
        </authorList>
    </citation>
    <scope>NUCLEOTIDE SEQUENCE [LARGE SCALE GENOMIC DNA]</scope>
    <source>
        <strain evidence="8 9">YC2-7</strain>
    </source>
</reference>
<feature type="transmembrane region" description="Helical" evidence="7">
    <location>
        <begin position="284"/>
        <end position="302"/>
    </location>
</feature>
<organism evidence="8 9">
    <name type="scientific">Antrihabitans stalactiti</name>
    <dbReference type="NCBI Taxonomy" id="2584121"/>
    <lineage>
        <taxon>Bacteria</taxon>
        <taxon>Bacillati</taxon>
        <taxon>Actinomycetota</taxon>
        <taxon>Actinomycetes</taxon>
        <taxon>Mycobacteriales</taxon>
        <taxon>Nocardiaceae</taxon>
        <taxon>Antrihabitans</taxon>
    </lineage>
</organism>
<evidence type="ECO:0000256" key="5">
    <source>
        <dbReference type="ARBA" id="ARBA00022989"/>
    </source>
</evidence>
<dbReference type="Gene3D" id="1.20.1250.20">
    <property type="entry name" value="MFS general substrate transporter like domains"/>
    <property type="match status" value="1"/>
</dbReference>
<keyword evidence="5 7" id="KW-1133">Transmembrane helix</keyword>
<name>A0A848KJP8_9NOCA</name>
<evidence type="ECO:0000313" key="9">
    <source>
        <dbReference type="Proteomes" id="UP000535543"/>
    </source>
</evidence>
<feature type="transmembrane region" description="Helical" evidence="7">
    <location>
        <begin position="222"/>
        <end position="242"/>
    </location>
</feature>
<evidence type="ECO:0000256" key="3">
    <source>
        <dbReference type="ARBA" id="ARBA00022475"/>
    </source>
</evidence>
<dbReference type="AlphaFoldDB" id="A0A848KJP8"/>
<gene>
    <name evidence="8" type="ORF">FGL95_15570</name>
</gene>
<dbReference type="InterPro" id="IPR036259">
    <property type="entry name" value="MFS_trans_sf"/>
</dbReference>
<dbReference type="CDD" id="cd06173">
    <property type="entry name" value="MFS_MefA_like"/>
    <property type="match status" value="1"/>
</dbReference>
<keyword evidence="6 7" id="KW-0472">Membrane</keyword>
<accession>A0A848KJP8</accession>
<dbReference type="Proteomes" id="UP000535543">
    <property type="component" value="Unassembled WGS sequence"/>
</dbReference>
<feature type="transmembrane region" description="Helical" evidence="7">
    <location>
        <begin position="254"/>
        <end position="272"/>
    </location>
</feature>
<dbReference type="InterPro" id="IPR010290">
    <property type="entry name" value="TM_effector"/>
</dbReference>
<dbReference type="RefSeq" id="WP_169589087.1">
    <property type="nucleotide sequence ID" value="NZ_VCQU01000005.1"/>
</dbReference>
<evidence type="ECO:0000313" key="8">
    <source>
        <dbReference type="EMBL" id="NMN96460.1"/>
    </source>
</evidence>
<feature type="transmembrane region" description="Helical" evidence="7">
    <location>
        <begin position="160"/>
        <end position="186"/>
    </location>
</feature>
<feature type="transmembrane region" description="Helical" evidence="7">
    <location>
        <begin position="76"/>
        <end position="97"/>
    </location>
</feature>
<proteinExistence type="predicted"/>
<comment type="subcellular location">
    <subcellularLocation>
        <location evidence="1">Cell membrane</location>
        <topology evidence="1">Multi-pass membrane protein</topology>
    </subcellularLocation>
</comment>
<evidence type="ECO:0000256" key="6">
    <source>
        <dbReference type="ARBA" id="ARBA00023136"/>
    </source>
</evidence>
<evidence type="ECO:0000256" key="7">
    <source>
        <dbReference type="SAM" id="Phobius"/>
    </source>
</evidence>
<keyword evidence="3" id="KW-1003">Cell membrane</keyword>
<feature type="transmembrane region" description="Helical" evidence="7">
    <location>
        <begin position="308"/>
        <end position="330"/>
    </location>
</feature>
<dbReference type="SUPFAM" id="SSF103473">
    <property type="entry name" value="MFS general substrate transporter"/>
    <property type="match status" value="1"/>
</dbReference>
<comment type="caution">
    <text evidence="8">The sequence shown here is derived from an EMBL/GenBank/DDBJ whole genome shotgun (WGS) entry which is preliminary data.</text>
</comment>
<feature type="transmembrane region" description="Helical" evidence="7">
    <location>
        <begin position="371"/>
        <end position="394"/>
    </location>
</feature>
<evidence type="ECO:0000256" key="4">
    <source>
        <dbReference type="ARBA" id="ARBA00022692"/>
    </source>
</evidence>